<keyword evidence="8 12" id="KW-0249">Electron transport</keyword>
<evidence type="ECO:0000256" key="8">
    <source>
        <dbReference type="ARBA" id="ARBA00022982"/>
    </source>
</evidence>
<name>A0A402B5X3_9CHLR</name>
<keyword evidence="7 12" id="KW-0479">Metal-binding</keyword>
<comment type="similarity">
    <text evidence="2 12">Belongs to the cytochrome ubiquinol oxidase subunit 1 family.</text>
</comment>
<keyword evidence="14" id="KW-1185">Reference proteome</keyword>
<feature type="transmembrane region" description="Helical" evidence="12">
    <location>
        <begin position="15"/>
        <end position="41"/>
    </location>
</feature>
<evidence type="ECO:0000256" key="7">
    <source>
        <dbReference type="ARBA" id="ARBA00022723"/>
    </source>
</evidence>
<dbReference type="PANTHER" id="PTHR30365:SF15">
    <property type="entry name" value="CYTOCHROME BD UBIQUINOL OXIDASE SUBUNIT 1"/>
    <property type="match status" value="1"/>
</dbReference>
<feature type="transmembrane region" description="Helical" evidence="12">
    <location>
        <begin position="217"/>
        <end position="239"/>
    </location>
</feature>
<evidence type="ECO:0000256" key="11">
    <source>
        <dbReference type="ARBA" id="ARBA00023136"/>
    </source>
</evidence>
<dbReference type="GO" id="GO:0016682">
    <property type="term" value="F:oxidoreductase activity, acting on diphenols and related substances as donors, oxygen as acceptor"/>
    <property type="evidence" value="ECO:0007669"/>
    <property type="project" value="TreeGrafter"/>
</dbReference>
<dbReference type="GO" id="GO:0005886">
    <property type="term" value="C:plasma membrane"/>
    <property type="evidence" value="ECO:0007669"/>
    <property type="project" value="UniProtKB-SubCell"/>
</dbReference>
<dbReference type="Pfam" id="PF01654">
    <property type="entry name" value="Cyt_bd_oxida_I"/>
    <property type="match status" value="1"/>
</dbReference>
<feature type="transmembrane region" description="Helical" evidence="12">
    <location>
        <begin position="127"/>
        <end position="150"/>
    </location>
</feature>
<comment type="caution">
    <text evidence="13">The sequence shown here is derived from an EMBL/GenBank/DDBJ whole genome shotgun (WGS) entry which is preliminary data.</text>
</comment>
<feature type="transmembrane region" description="Helical" evidence="12">
    <location>
        <begin position="364"/>
        <end position="385"/>
    </location>
</feature>
<gene>
    <name evidence="13" type="ORF">KDA_22280</name>
</gene>
<dbReference type="GO" id="GO:0046872">
    <property type="term" value="F:metal ion binding"/>
    <property type="evidence" value="ECO:0007669"/>
    <property type="project" value="UniProtKB-UniRule"/>
</dbReference>
<dbReference type="GO" id="GO:0009055">
    <property type="term" value="F:electron transfer activity"/>
    <property type="evidence" value="ECO:0007669"/>
    <property type="project" value="UniProtKB-UniRule"/>
</dbReference>
<dbReference type="GO" id="GO:0070069">
    <property type="term" value="C:cytochrome complex"/>
    <property type="evidence" value="ECO:0007669"/>
    <property type="project" value="UniProtKB-UniRule"/>
</dbReference>
<reference evidence="14" key="1">
    <citation type="submission" date="2018-12" db="EMBL/GenBank/DDBJ databases">
        <title>Tengunoibacter tsumagoiensis gen. nov., sp. nov., Dictyobacter kobayashii sp. nov., D. alpinus sp. nov., and D. joshuensis sp. nov. and description of Dictyobacteraceae fam. nov. within the order Ktedonobacterales isolated from Tengu-no-mugimeshi.</title>
        <authorList>
            <person name="Wang C.M."/>
            <person name="Zheng Y."/>
            <person name="Sakai Y."/>
            <person name="Toyoda A."/>
            <person name="Minakuchi Y."/>
            <person name="Abe K."/>
            <person name="Yokota A."/>
            <person name="Yabe S."/>
        </authorList>
    </citation>
    <scope>NUCLEOTIDE SEQUENCE [LARGE SCALE GENOMIC DNA]</scope>
    <source>
        <strain evidence="14">Uno16</strain>
    </source>
</reference>
<keyword evidence="3 12" id="KW-0813">Transport</keyword>
<feature type="transmembrane region" description="Helical" evidence="12">
    <location>
        <begin position="91"/>
        <end position="115"/>
    </location>
</feature>
<keyword evidence="10 12" id="KW-0408">Iron</keyword>
<dbReference type="EMBL" id="BIFT01000001">
    <property type="protein sequence ID" value="GCE26744.1"/>
    <property type="molecule type" value="Genomic_DNA"/>
</dbReference>
<dbReference type="RefSeq" id="WP_126627161.1">
    <property type="nucleotide sequence ID" value="NZ_BIFT01000001.1"/>
</dbReference>
<feature type="transmembrane region" description="Helical" evidence="12">
    <location>
        <begin position="53"/>
        <end position="71"/>
    </location>
</feature>
<keyword evidence="6 12" id="KW-0812">Transmembrane</keyword>
<evidence type="ECO:0000256" key="5">
    <source>
        <dbReference type="ARBA" id="ARBA00022617"/>
    </source>
</evidence>
<protein>
    <submittedName>
        <fullName evidence="13">Cytochrome ubiquinol oxidase subunit I</fullName>
    </submittedName>
</protein>
<feature type="transmembrane region" description="Helical" evidence="12">
    <location>
        <begin position="326"/>
        <end position="352"/>
    </location>
</feature>
<accession>A0A402B5X3</accession>
<dbReference type="PIRSF" id="PIRSF006446">
    <property type="entry name" value="Cyt_quinol_oxidase_1"/>
    <property type="match status" value="1"/>
</dbReference>
<evidence type="ECO:0000256" key="6">
    <source>
        <dbReference type="ARBA" id="ARBA00022692"/>
    </source>
</evidence>
<organism evidence="13 14">
    <name type="scientific">Dictyobacter alpinus</name>
    <dbReference type="NCBI Taxonomy" id="2014873"/>
    <lineage>
        <taxon>Bacteria</taxon>
        <taxon>Bacillati</taxon>
        <taxon>Chloroflexota</taxon>
        <taxon>Ktedonobacteria</taxon>
        <taxon>Ktedonobacterales</taxon>
        <taxon>Dictyobacteraceae</taxon>
        <taxon>Dictyobacter</taxon>
    </lineage>
</organism>
<keyword evidence="11 12" id="KW-0472">Membrane</keyword>
<evidence type="ECO:0000313" key="13">
    <source>
        <dbReference type="EMBL" id="GCE26744.1"/>
    </source>
</evidence>
<dbReference type="PANTHER" id="PTHR30365">
    <property type="entry name" value="CYTOCHROME D UBIQUINOL OXIDASE"/>
    <property type="match status" value="1"/>
</dbReference>
<feature type="transmembrane region" description="Helical" evidence="12">
    <location>
        <begin position="412"/>
        <end position="436"/>
    </location>
</feature>
<evidence type="ECO:0000256" key="10">
    <source>
        <dbReference type="ARBA" id="ARBA00023004"/>
    </source>
</evidence>
<dbReference type="OrthoDB" id="9807042at2"/>
<keyword evidence="5 12" id="KW-0349">Heme</keyword>
<evidence type="ECO:0000256" key="1">
    <source>
        <dbReference type="ARBA" id="ARBA00004651"/>
    </source>
</evidence>
<sequence>MDALTLSRLQFGSTIIYHFLFVPLTIGLALIIAIMETIYVRSGNDTYKRMAQFWGKLFLINFALGVVTGIVQEFQFGMNWSTYSRFIGDVFGAPLAIEALLAFFLESTFLGVWIFGWEKLSKKVHLLAIWLVVLASNLSAFWILIANSFMQQPVGYAMHNGRAEMTNFFALLTNPTLWEQFPHVFFGAVCTGAFFVVGISAYHFIKKSKDQDFFRKSMHIGLVIALIGSIAVSVFGHLGGQHVVQQQPMKMAAAEALWDSESPASFSLFTIGDPKNMKDVFAIKVPYALSFLSYNNFSGEVKGIKELQAQAVKEYGPGNYVPPVVVIYWSFRVMLGMGAVMALLAMGGLFLLWKKRLEQMSWFLWLLVGGIALPYLGNTAGWMMAEIGRQPWLVNGLLKTADGVSPNVSAGVILFSLITFIVLYGVLAAIDGILIFKFARKGVEPVEEHTESKEKELVASF</sequence>
<proteinExistence type="inferred from homology"/>
<feature type="transmembrane region" description="Helical" evidence="12">
    <location>
        <begin position="184"/>
        <end position="205"/>
    </location>
</feature>
<dbReference type="AlphaFoldDB" id="A0A402B5X3"/>
<evidence type="ECO:0000313" key="14">
    <source>
        <dbReference type="Proteomes" id="UP000287171"/>
    </source>
</evidence>
<evidence type="ECO:0000256" key="3">
    <source>
        <dbReference type="ARBA" id="ARBA00022448"/>
    </source>
</evidence>
<evidence type="ECO:0000256" key="4">
    <source>
        <dbReference type="ARBA" id="ARBA00022475"/>
    </source>
</evidence>
<evidence type="ECO:0000256" key="2">
    <source>
        <dbReference type="ARBA" id="ARBA00009819"/>
    </source>
</evidence>
<evidence type="ECO:0000256" key="12">
    <source>
        <dbReference type="PIRNR" id="PIRNR006446"/>
    </source>
</evidence>
<dbReference type="Proteomes" id="UP000287171">
    <property type="component" value="Unassembled WGS sequence"/>
</dbReference>
<keyword evidence="4 12" id="KW-1003">Cell membrane</keyword>
<dbReference type="InterPro" id="IPR002585">
    <property type="entry name" value="Cyt-d_ubiquinol_oxidase_su_1"/>
</dbReference>
<evidence type="ECO:0000256" key="9">
    <source>
        <dbReference type="ARBA" id="ARBA00022989"/>
    </source>
</evidence>
<dbReference type="GO" id="GO:0019646">
    <property type="term" value="P:aerobic electron transport chain"/>
    <property type="evidence" value="ECO:0007669"/>
    <property type="project" value="InterPro"/>
</dbReference>
<dbReference type="GO" id="GO:0020037">
    <property type="term" value="F:heme binding"/>
    <property type="evidence" value="ECO:0007669"/>
    <property type="project" value="TreeGrafter"/>
</dbReference>
<comment type="subcellular location">
    <subcellularLocation>
        <location evidence="1">Cell membrane</location>
        <topology evidence="1">Multi-pass membrane protein</topology>
    </subcellularLocation>
</comment>
<keyword evidence="9 12" id="KW-1133">Transmembrane helix</keyword>